<sequence>MKIQKVTEETRAKVYALLRAAFPGSAYEADLVQRLHENGRSLHEWVCLHTNKAIAYLAFSPAYHGKEICGLHLAPMAVAPDFQRQGVGSEILRFALRQEPIRSRPLFVLGEVAYYKRFGFEPCPLPICPFDKNNSHFLSLRNENSDSFIVGYEPEFKTAAKSPGPPGKKRR</sequence>
<dbReference type="Pfam" id="PF13508">
    <property type="entry name" value="Acetyltransf_7"/>
    <property type="match status" value="1"/>
</dbReference>
<organism evidence="2 3">
    <name type="scientific">Desulfuromonas soudanensis</name>
    <dbReference type="NCBI Taxonomy" id="1603606"/>
    <lineage>
        <taxon>Bacteria</taxon>
        <taxon>Pseudomonadati</taxon>
        <taxon>Thermodesulfobacteriota</taxon>
        <taxon>Desulfuromonadia</taxon>
        <taxon>Desulfuromonadales</taxon>
        <taxon>Desulfuromonadaceae</taxon>
        <taxon>Desulfuromonas</taxon>
    </lineage>
</organism>
<dbReference type="CDD" id="cd04301">
    <property type="entry name" value="NAT_SF"/>
    <property type="match status" value="1"/>
</dbReference>
<dbReference type="PROSITE" id="PS51186">
    <property type="entry name" value="GNAT"/>
    <property type="match status" value="1"/>
</dbReference>
<feature type="domain" description="N-acetyltransferase" evidence="1">
    <location>
        <begin position="1"/>
        <end position="143"/>
    </location>
</feature>
<accession>A0A0M3QFJ8</accession>
<dbReference type="EMBL" id="CP010802">
    <property type="protein sequence ID" value="ALC16193.1"/>
    <property type="molecule type" value="Genomic_DNA"/>
</dbReference>
<proteinExistence type="predicted"/>
<dbReference type="Proteomes" id="UP000057158">
    <property type="component" value="Chromosome"/>
</dbReference>
<dbReference type="AlphaFoldDB" id="A0A0M3QFJ8"/>
<dbReference type="GO" id="GO:0016747">
    <property type="term" value="F:acyltransferase activity, transferring groups other than amino-acyl groups"/>
    <property type="evidence" value="ECO:0007669"/>
    <property type="project" value="InterPro"/>
</dbReference>
<dbReference type="InterPro" id="IPR016181">
    <property type="entry name" value="Acyl_CoA_acyltransferase"/>
</dbReference>
<keyword evidence="2" id="KW-0808">Transferase</keyword>
<dbReference type="OrthoDB" id="9797178at2"/>
<dbReference type="KEGG" id="des:DSOUD_1414"/>
<evidence type="ECO:0000313" key="2">
    <source>
        <dbReference type="EMBL" id="ALC16193.1"/>
    </source>
</evidence>
<dbReference type="STRING" id="1603606.DSOUD_1414"/>
<evidence type="ECO:0000313" key="3">
    <source>
        <dbReference type="Proteomes" id="UP000057158"/>
    </source>
</evidence>
<reference evidence="2 3" key="1">
    <citation type="submission" date="2015-07" db="EMBL/GenBank/DDBJ databases">
        <title>Isolation and Genomic Characterization of a Novel Halophilic Metal-Reducing Deltaproteobacterium from the Deep Subsurface.</title>
        <authorList>
            <person name="Badalamenti J.P."/>
            <person name="Summers Z.M."/>
            <person name="Gralnick J.A."/>
            <person name="Bond D.R."/>
        </authorList>
    </citation>
    <scope>NUCLEOTIDE SEQUENCE [LARGE SCALE GENOMIC DNA]</scope>
    <source>
        <strain evidence="2 3">WTL</strain>
    </source>
</reference>
<evidence type="ECO:0000259" key="1">
    <source>
        <dbReference type="PROSITE" id="PS51186"/>
    </source>
</evidence>
<dbReference type="RefSeq" id="WP_053550330.1">
    <property type="nucleotide sequence ID" value="NZ_CP010802.1"/>
</dbReference>
<dbReference type="PATRIC" id="fig|1603606.3.peg.1542"/>
<keyword evidence="3" id="KW-1185">Reference proteome</keyword>
<dbReference type="Gene3D" id="3.40.630.30">
    <property type="match status" value="1"/>
</dbReference>
<dbReference type="SUPFAM" id="SSF55729">
    <property type="entry name" value="Acyl-CoA N-acyltransferases (Nat)"/>
    <property type="match status" value="1"/>
</dbReference>
<dbReference type="InterPro" id="IPR000182">
    <property type="entry name" value="GNAT_dom"/>
</dbReference>
<name>A0A0M3QFJ8_9BACT</name>
<protein>
    <submittedName>
        <fullName evidence="2">Putative N-acetyltransferase YhbS</fullName>
    </submittedName>
</protein>
<gene>
    <name evidence="2" type="ORF">DSOUD_1414</name>
</gene>